<feature type="domain" description="Molybdopterin cofactor biosynthesis MoaD-related C-terminal" evidence="2">
    <location>
        <begin position="34"/>
        <end position="120"/>
    </location>
</feature>
<proteinExistence type="predicted"/>
<dbReference type="InterPro" id="IPR015272">
    <property type="entry name" value="MoadD_C"/>
</dbReference>
<dbReference type="KEGG" id="hss:J7656_07475"/>
<dbReference type="Gene3D" id="3.30.1370.80">
    <property type="entry name" value="Molybdopterin cofactor biosynthesis MoaD-related, C-terminal domain"/>
    <property type="match status" value="1"/>
</dbReference>
<dbReference type="GeneID" id="64827369"/>
<organism evidence="3 4">
    <name type="scientific">Halorubrum ruber</name>
    <dbReference type="NCBI Taxonomy" id="2982524"/>
    <lineage>
        <taxon>Archaea</taxon>
        <taxon>Methanobacteriati</taxon>
        <taxon>Methanobacteriota</taxon>
        <taxon>Stenosarchaea group</taxon>
        <taxon>Halobacteria</taxon>
        <taxon>Halobacteriales</taxon>
        <taxon>Haloferacaceae</taxon>
        <taxon>Halorubrum</taxon>
    </lineage>
</organism>
<feature type="region of interest" description="Disordered" evidence="1">
    <location>
        <begin position="1"/>
        <end position="32"/>
    </location>
</feature>
<sequence length="120" mass="12604">MSDDGSTTAEEAGDDASSGSPDLPPAEEGWERETVAYRGISRRLAAHYLRNLGGKLVGTDDPAAATRVDGDGWRVTLSAEKVTAAAAIKLTEVTAEFAGDPEVLAELLPKYRQKAMRAGG</sequence>
<dbReference type="OrthoDB" id="263424at2157"/>
<dbReference type="Proteomes" id="UP000679341">
    <property type="component" value="Chromosome"/>
</dbReference>
<evidence type="ECO:0000259" key="2">
    <source>
        <dbReference type="Pfam" id="PF09189"/>
    </source>
</evidence>
<evidence type="ECO:0000313" key="3">
    <source>
        <dbReference type="EMBL" id="QUO49159.1"/>
    </source>
</evidence>
<dbReference type="Pfam" id="PF09189">
    <property type="entry name" value="MoaD_arch"/>
    <property type="match status" value="1"/>
</dbReference>
<dbReference type="EMBL" id="CP073695">
    <property type="protein sequence ID" value="QUO49159.1"/>
    <property type="molecule type" value="Genomic_DNA"/>
</dbReference>
<dbReference type="InterPro" id="IPR036473">
    <property type="entry name" value="Mopterin_CF_MoaD-rel_C_sf"/>
</dbReference>
<evidence type="ECO:0000313" key="4">
    <source>
        <dbReference type="Proteomes" id="UP000679341"/>
    </source>
</evidence>
<reference evidence="3 4" key="1">
    <citation type="submission" date="2021-03" db="EMBL/GenBank/DDBJ databases">
        <title>Halorubrum sodomense MBLA0099, Whole genome shotgun sequencing.</title>
        <authorList>
            <person name="Seo M.-J."/>
            <person name="Cho E.-S."/>
            <person name="Hwang C.Y."/>
        </authorList>
    </citation>
    <scope>NUCLEOTIDE SEQUENCE [LARGE SCALE GENOMIC DNA]</scope>
    <source>
        <strain evidence="3 4">MBLA0099</strain>
    </source>
</reference>
<accession>A0A8T8LPT3</accession>
<dbReference type="RefSeq" id="WP_017344679.1">
    <property type="nucleotide sequence ID" value="NZ_CP073695.1"/>
</dbReference>
<keyword evidence="4" id="KW-1185">Reference proteome</keyword>
<gene>
    <name evidence="3" type="ORF">J7656_07475</name>
</gene>
<protein>
    <recommendedName>
        <fullName evidence="2">Molybdopterin cofactor biosynthesis MoaD-related C-terminal domain-containing protein</fullName>
    </recommendedName>
</protein>
<dbReference type="AlphaFoldDB" id="A0A8T8LPT3"/>
<evidence type="ECO:0000256" key="1">
    <source>
        <dbReference type="SAM" id="MobiDB-lite"/>
    </source>
</evidence>
<name>A0A8T8LPT3_9EURY</name>